<sequence>MECYFLPSRLDFTAQDLPQLISCPFSANIVSLQDAVFLEEVVGGDGDGGGVLMNFSDVSVAALTTRPESKHPQQQQQRMTKATSDDPGD</sequence>
<comment type="caution">
    <text evidence="2">The sequence shown here is derived from an EMBL/GenBank/DDBJ whole genome shotgun (WGS) entry which is preliminary data.</text>
</comment>
<feature type="region of interest" description="Disordered" evidence="1">
    <location>
        <begin position="65"/>
        <end position="89"/>
    </location>
</feature>
<feature type="compositionally biased region" description="Polar residues" evidence="1">
    <location>
        <begin position="72"/>
        <end position="82"/>
    </location>
</feature>
<gene>
    <name evidence="2" type="ORF">C0Q70_09720</name>
</gene>
<dbReference type="Proteomes" id="UP000245119">
    <property type="component" value="Linkage Group LG5"/>
</dbReference>
<keyword evidence="3" id="KW-1185">Reference proteome</keyword>
<name>A0A2T7PAK4_POMCA</name>
<evidence type="ECO:0000313" key="2">
    <source>
        <dbReference type="EMBL" id="PVD30454.1"/>
    </source>
</evidence>
<accession>A0A2T7PAK4</accession>
<reference evidence="2 3" key="1">
    <citation type="submission" date="2018-04" db="EMBL/GenBank/DDBJ databases">
        <title>The genome of golden apple snail Pomacea canaliculata provides insight into stress tolerance and invasive adaptation.</title>
        <authorList>
            <person name="Liu C."/>
            <person name="Liu B."/>
            <person name="Ren Y."/>
            <person name="Zhang Y."/>
            <person name="Wang H."/>
            <person name="Li S."/>
            <person name="Jiang F."/>
            <person name="Yin L."/>
            <person name="Zhang G."/>
            <person name="Qian W."/>
            <person name="Fan W."/>
        </authorList>
    </citation>
    <scope>NUCLEOTIDE SEQUENCE [LARGE SCALE GENOMIC DNA]</scope>
    <source>
        <strain evidence="2">SZHN2017</strain>
        <tissue evidence="2">Muscle</tissue>
    </source>
</reference>
<dbReference type="EMBL" id="PZQS01000005">
    <property type="protein sequence ID" value="PVD30454.1"/>
    <property type="molecule type" value="Genomic_DNA"/>
</dbReference>
<organism evidence="2 3">
    <name type="scientific">Pomacea canaliculata</name>
    <name type="common">Golden apple snail</name>
    <dbReference type="NCBI Taxonomy" id="400727"/>
    <lineage>
        <taxon>Eukaryota</taxon>
        <taxon>Metazoa</taxon>
        <taxon>Spiralia</taxon>
        <taxon>Lophotrochozoa</taxon>
        <taxon>Mollusca</taxon>
        <taxon>Gastropoda</taxon>
        <taxon>Caenogastropoda</taxon>
        <taxon>Architaenioglossa</taxon>
        <taxon>Ampullarioidea</taxon>
        <taxon>Ampullariidae</taxon>
        <taxon>Pomacea</taxon>
    </lineage>
</organism>
<proteinExistence type="predicted"/>
<protein>
    <submittedName>
        <fullName evidence="2">Uncharacterized protein</fullName>
    </submittedName>
</protein>
<dbReference type="AlphaFoldDB" id="A0A2T7PAK4"/>
<evidence type="ECO:0000256" key="1">
    <source>
        <dbReference type="SAM" id="MobiDB-lite"/>
    </source>
</evidence>
<evidence type="ECO:0000313" key="3">
    <source>
        <dbReference type="Proteomes" id="UP000245119"/>
    </source>
</evidence>